<dbReference type="CDD" id="cd04087">
    <property type="entry name" value="PTPA"/>
    <property type="match status" value="1"/>
</dbReference>
<dbReference type="KEGG" id="acan:ACA1_172230"/>
<dbReference type="GO" id="GO:0000159">
    <property type="term" value="C:protein phosphatase type 2A complex"/>
    <property type="evidence" value="ECO:0007669"/>
    <property type="project" value="TreeGrafter"/>
</dbReference>
<keyword evidence="4 8" id="KW-0963">Cytoplasm</keyword>
<dbReference type="GO" id="GO:0005634">
    <property type="term" value="C:nucleus"/>
    <property type="evidence" value="ECO:0007669"/>
    <property type="project" value="TreeGrafter"/>
</dbReference>
<evidence type="ECO:0000256" key="3">
    <source>
        <dbReference type="ARBA" id="ARBA00011019"/>
    </source>
</evidence>
<dbReference type="Proteomes" id="UP000011083">
    <property type="component" value="Unassembled WGS sequence"/>
</dbReference>
<feature type="region of interest" description="Disordered" evidence="9">
    <location>
        <begin position="1"/>
        <end position="23"/>
    </location>
</feature>
<dbReference type="VEuPathDB" id="AmoebaDB:ACA1_172230"/>
<proteinExistence type="inferred from homology"/>
<evidence type="ECO:0000256" key="6">
    <source>
        <dbReference type="ARBA" id="ARBA00023235"/>
    </source>
</evidence>
<dbReference type="SUPFAM" id="SSF140984">
    <property type="entry name" value="PTPA-like"/>
    <property type="match status" value="1"/>
</dbReference>
<evidence type="ECO:0000256" key="5">
    <source>
        <dbReference type="ARBA" id="ARBA00023110"/>
    </source>
</evidence>
<evidence type="ECO:0000313" key="11">
    <source>
        <dbReference type="Proteomes" id="UP000011083"/>
    </source>
</evidence>
<dbReference type="FunFam" id="1.20.120.1150:FF:000002">
    <property type="entry name" value="Serine/threonine-protein phosphatase 2A activator"/>
    <property type="match status" value="1"/>
</dbReference>
<evidence type="ECO:0000313" key="10">
    <source>
        <dbReference type="EMBL" id="ELR24638.1"/>
    </source>
</evidence>
<dbReference type="PANTHER" id="PTHR10012">
    <property type="entry name" value="SERINE/THREONINE-PROTEIN PHOSPHATASE 2A REGULATORY SUBUNIT B"/>
    <property type="match status" value="1"/>
</dbReference>
<gene>
    <name evidence="10" type="ORF">ACA1_172230</name>
</gene>
<evidence type="ECO:0000256" key="4">
    <source>
        <dbReference type="ARBA" id="ARBA00022490"/>
    </source>
</evidence>
<keyword evidence="11" id="KW-1185">Reference proteome</keyword>
<dbReference type="Pfam" id="PF03095">
    <property type="entry name" value="PTPA"/>
    <property type="match status" value="1"/>
</dbReference>
<dbReference type="InterPro" id="IPR004327">
    <property type="entry name" value="Phstyr_phstse_ac"/>
</dbReference>
<dbReference type="GeneID" id="14925660"/>
<evidence type="ECO:0000256" key="2">
    <source>
        <dbReference type="ARBA" id="ARBA00004496"/>
    </source>
</evidence>
<comment type="subcellular location">
    <subcellularLocation>
        <location evidence="2 8">Cytoplasm</location>
    </subcellularLocation>
</comment>
<dbReference type="GO" id="GO:0007052">
    <property type="term" value="P:mitotic spindle organization"/>
    <property type="evidence" value="ECO:0007669"/>
    <property type="project" value="TreeGrafter"/>
</dbReference>
<dbReference type="PANTHER" id="PTHR10012:SF0">
    <property type="entry name" value="SERINE_THREONINE-PROTEIN PHOSPHATASE 2A ACTIVATOR"/>
    <property type="match status" value="1"/>
</dbReference>
<sequence length="319" mass="35632">MEGEVTSAVPTTEQPAAQGAGYQGVVPRKRIGTQADVQRFQASPTYKLLQTWLHALNKATLRKSNTAPAVLCPAVEGALALLEQVDKLVDETPPETGEMRFGNKAFRTWHAKLAAAAEELHKLVLPEEKAGATQELVAYLLDSFGNAVRIDYGTGHELHFIIWMYCLHALGLVQQEHLAALVTRVFARYLTLVRKVQQTYGQEPAGSRGVWCLDDHQFVPFIWGAAQLIDNPDIQPGSIMDKELVARHADEYLYLGCIHYIHMVKKGPFFEHSPDLYNISGAASWEKINKGMFMKYNQDVLSKLPVLQHMLFGSLFPYA</sequence>
<dbReference type="InterPro" id="IPR043170">
    <property type="entry name" value="PTPA_C_lid"/>
</dbReference>
<dbReference type="STRING" id="1257118.L8HIY6"/>
<reference evidence="10 11" key="1">
    <citation type="journal article" date="2013" name="Genome Biol.">
        <title>Genome of Acanthamoeba castellanii highlights extensive lateral gene transfer and early evolution of tyrosine kinase signaling.</title>
        <authorList>
            <person name="Clarke M."/>
            <person name="Lohan A.J."/>
            <person name="Liu B."/>
            <person name="Lagkouvardos I."/>
            <person name="Roy S."/>
            <person name="Zafar N."/>
            <person name="Bertelli C."/>
            <person name="Schilde C."/>
            <person name="Kianianmomeni A."/>
            <person name="Burglin T.R."/>
            <person name="Frech C."/>
            <person name="Turcotte B."/>
            <person name="Kopec K.O."/>
            <person name="Synnott J.M."/>
            <person name="Choo C."/>
            <person name="Paponov I."/>
            <person name="Finkler A."/>
            <person name="Soon Heng Tan C."/>
            <person name="Hutchins A.P."/>
            <person name="Weinmeier T."/>
            <person name="Rattei T."/>
            <person name="Chu J.S."/>
            <person name="Gimenez G."/>
            <person name="Irimia M."/>
            <person name="Rigden D.J."/>
            <person name="Fitzpatrick D.A."/>
            <person name="Lorenzo-Morales J."/>
            <person name="Bateman A."/>
            <person name="Chiu C.H."/>
            <person name="Tang P."/>
            <person name="Hegemann P."/>
            <person name="Fromm H."/>
            <person name="Raoult D."/>
            <person name="Greub G."/>
            <person name="Miranda-Saavedra D."/>
            <person name="Chen N."/>
            <person name="Nash P."/>
            <person name="Ginger M.L."/>
            <person name="Horn M."/>
            <person name="Schaap P."/>
            <person name="Caler L."/>
            <person name="Loftus B."/>
        </authorList>
    </citation>
    <scope>NUCLEOTIDE SEQUENCE [LARGE SCALE GENOMIC DNA]</scope>
    <source>
        <strain evidence="10 11">Neff</strain>
    </source>
</reference>
<dbReference type="GO" id="GO:0005737">
    <property type="term" value="C:cytoplasm"/>
    <property type="evidence" value="ECO:0007669"/>
    <property type="project" value="UniProtKB-SubCell"/>
</dbReference>
<name>L8HIY6_ACACF</name>
<dbReference type="InterPro" id="IPR037218">
    <property type="entry name" value="PTPA_sf"/>
</dbReference>
<dbReference type="PIRSF" id="PIRSF016325">
    <property type="entry name" value="Phstyr_phstse_ac"/>
    <property type="match status" value="1"/>
</dbReference>
<comment type="similarity">
    <text evidence="3 8">Belongs to the PTPA-type PPIase family.</text>
</comment>
<keyword evidence="5 8" id="KW-0697">Rotamase</keyword>
<dbReference type="OMA" id="SWIKINA"/>
<dbReference type="OrthoDB" id="16120at2759"/>
<evidence type="ECO:0000256" key="7">
    <source>
        <dbReference type="ARBA" id="ARBA00060322"/>
    </source>
</evidence>
<dbReference type="GO" id="GO:0008160">
    <property type="term" value="F:protein tyrosine phosphatase activator activity"/>
    <property type="evidence" value="ECO:0007669"/>
    <property type="project" value="TreeGrafter"/>
</dbReference>
<organism evidence="10 11">
    <name type="scientific">Acanthamoeba castellanii (strain ATCC 30010 / Neff)</name>
    <dbReference type="NCBI Taxonomy" id="1257118"/>
    <lineage>
        <taxon>Eukaryota</taxon>
        <taxon>Amoebozoa</taxon>
        <taxon>Discosea</taxon>
        <taxon>Longamoebia</taxon>
        <taxon>Centramoebida</taxon>
        <taxon>Acanthamoebidae</taxon>
        <taxon>Acanthamoeba</taxon>
    </lineage>
</organism>
<evidence type="ECO:0000256" key="9">
    <source>
        <dbReference type="SAM" id="MobiDB-lite"/>
    </source>
</evidence>
<evidence type="ECO:0000256" key="8">
    <source>
        <dbReference type="RuleBase" id="RU361210"/>
    </source>
</evidence>
<comment type="function">
    <text evidence="7">PPIases accelerate the folding of proteins. It catalyzes the cis-trans isomerization of proline imidic peptide bonds in oligopeptides. Acts as a regulatory subunit for PP2A-like phosphatases modulating their activity or substrate specificity, probably by inducing a conformational change in the catalytic subunit, a direct target of the PPIase.</text>
</comment>
<dbReference type="GO" id="GO:0003755">
    <property type="term" value="F:peptidyl-prolyl cis-trans isomerase activity"/>
    <property type="evidence" value="ECO:0007669"/>
    <property type="project" value="UniProtKB-KW"/>
</dbReference>
<dbReference type="RefSeq" id="XP_004356538.1">
    <property type="nucleotide sequence ID" value="XM_004356485.1"/>
</dbReference>
<dbReference type="EC" id="5.2.1.8" evidence="8"/>
<dbReference type="EMBL" id="KB007811">
    <property type="protein sequence ID" value="ELR24638.1"/>
    <property type="molecule type" value="Genomic_DNA"/>
</dbReference>
<keyword evidence="6 8" id="KW-0413">Isomerase</keyword>
<evidence type="ECO:0000256" key="1">
    <source>
        <dbReference type="ARBA" id="ARBA00000971"/>
    </source>
</evidence>
<comment type="catalytic activity">
    <reaction evidence="1 8">
        <text>[protein]-peptidylproline (omega=180) = [protein]-peptidylproline (omega=0)</text>
        <dbReference type="Rhea" id="RHEA:16237"/>
        <dbReference type="Rhea" id="RHEA-COMP:10747"/>
        <dbReference type="Rhea" id="RHEA-COMP:10748"/>
        <dbReference type="ChEBI" id="CHEBI:83833"/>
        <dbReference type="ChEBI" id="CHEBI:83834"/>
        <dbReference type="EC" id="5.2.1.8"/>
    </reaction>
</comment>
<dbReference type="AlphaFoldDB" id="L8HIY6"/>
<protein>
    <recommendedName>
        <fullName evidence="8">Serine/threonine-protein phosphatase 2A activator</fullName>
        <ecNumber evidence="8">5.2.1.8</ecNumber>
    </recommendedName>
    <alternativeName>
        <fullName evidence="8">Phosphotyrosyl phosphatase activator</fullName>
    </alternativeName>
</protein>
<accession>L8HIY6</accession>
<dbReference type="Gene3D" id="1.20.120.1150">
    <property type="match status" value="1"/>
</dbReference>